<comment type="subcellular location">
    <subcellularLocation>
        <location evidence="1">Cell outer membrane</location>
        <topology evidence="1">Multi-pass membrane protein</topology>
    </subcellularLocation>
</comment>
<keyword evidence="1" id="KW-0812">Transmembrane</keyword>
<comment type="caution">
    <text evidence="3">The sequence shown here is derived from an EMBL/GenBank/DDBJ whole genome shotgun (WGS) entry which is preliminary data.</text>
</comment>
<dbReference type="PROSITE" id="PS52016">
    <property type="entry name" value="TONB_DEPENDENT_REC_3"/>
    <property type="match status" value="1"/>
</dbReference>
<keyword evidence="1" id="KW-0472">Membrane</keyword>
<dbReference type="GO" id="GO:0009279">
    <property type="term" value="C:cell outer membrane"/>
    <property type="evidence" value="ECO:0007669"/>
    <property type="project" value="UniProtKB-SubCell"/>
</dbReference>
<sequence>MKPFFLILCSLCFVQLAYAQDSQAYSDLRSKVDSIIQFEIEYKVDSTTNKMADMSKASRSTNGITCFSTTPQNPMTLLVLDGEIIAPEQLSTLTLNEVEVTKVFKKDDSTAMALYGTRAKNGIILLKSKG</sequence>
<accession>A0A315ZI22</accession>
<proteinExistence type="inferred from homology"/>
<feature type="chain" id="PRO_5016373262" description="TonB-dependent SusC/RagA subfamily outer membrane receptor" evidence="2">
    <location>
        <begin position="20"/>
        <end position="130"/>
    </location>
</feature>
<feature type="signal peptide" evidence="2">
    <location>
        <begin position="1"/>
        <end position="19"/>
    </location>
</feature>
<evidence type="ECO:0000313" key="3">
    <source>
        <dbReference type="EMBL" id="PWJ44952.1"/>
    </source>
</evidence>
<dbReference type="RefSeq" id="WP_109616413.1">
    <property type="nucleotide sequence ID" value="NZ_QGDO01000001.1"/>
</dbReference>
<keyword evidence="1" id="KW-0998">Cell outer membrane</keyword>
<dbReference type="EMBL" id="QGDO01000001">
    <property type="protein sequence ID" value="PWJ44952.1"/>
    <property type="molecule type" value="Genomic_DNA"/>
</dbReference>
<evidence type="ECO:0000256" key="2">
    <source>
        <dbReference type="SAM" id="SignalP"/>
    </source>
</evidence>
<keyword evidence="1" id="KW-0813">Transport</keyword>
<evidence type="ECO:0000313" key="4">
    <source>
        <dbReference type="Proteomes" id="UP000245535"/>
    </source>
</evidence>
<gene>
    <name evidence="3" type="ORF">BC781_1011345</name>
</gene>
<comment type="similarity">
    <text evidence="1">Belongs to the TonB-dependent receptor family.</text>
</comment>
<dbReference type="OrthoDB" id="887369at2"/>
<dbReference type="Proteomes" id="UP000245535">
    <property type="component" value="Unassembled WGS sequence"/>
</dbReference>
<evidence type="ECO:0000256" key="1">
    <source>
        <dbReference type="PROSITE-ProRule" id="PRU01360"/>
    </source>
</evidence>
<keyword evidence="1" id="KW-1134">Transmembrane beta strand</keyword>
<keyword evidence="4" id="KW-1185">Reference proteome</keyword>
<evidence type="ECO:0008006" key="5">
    <source>
        <dbReference type="Google" id="ProtNLM"/>
    </source>
</evidence>
<reference evidence="3 4" key="1">
    <citation type="submission" date="2018-03" db="EMBL/GenBank/DDBJ databases">
        <title>Genomic Encyclopedia of Archaeal and Bacterial Type Strains, Phase II (KMG-II): from individual species to whole genera.</title>
        <authorList>
            <person name="Goeker M."/>
        </authorList>
    </citation>
    <scope>NUCLEOTIDE SEQUENCE [LARGE SCALE GENOMIC DNA]</scope>
    <source>
        <strain evidence="3 4">DSM 28229</strain>
    </source>
</reference>
<protein>
    <recommendedName>
        <fullName evidence="5">TonB-dependent SusC/RagA subfamily outer membrane receptor</fullName>
    </recommendedName>
</protein>
<organism evidence="3 4">
    <name type="scientific">Sediminitomix flava</name>
    <dbReference type="NCBI Taxonomy" id="379075"/>
    <lineage>
        <taxon>Bacteria</taxon>
        <taxon>Pseudomonadati</taxon>
        <taxon>Bacteroidota</taxon>
        <taxon>Cytophagia</taxon>
        <taxon>Cytophagales</taxon>
        <taxon>Flammeovirgaceae</taxon>
        <taxon>Sediminitomix</taxon>
    </lineage>
</organism>
<dbReference type="AlphaFoldDB" id="A0A315ZI22"/>
<name>A0A315ZI22_SEDFL</name>
<keyword evidence="2" id="KW-0732">Signal</keyword>
<dbReference type="InterPro" id="IPR039426">
    <property type="entry name" value="TonB-dep_rcpt-like"/>
</dbReference>